<sequence>MKMIKKALTCAAIVVAAFAAGTSSAAADGCDMNNNEHVYGAMWGGGNFDVLKTSSNTGIFSGGGHHGAFCGTHR</sequence>
<dbReference type="Proteomes" id="UP000540423">
    <property type="component" value="Unassembled WGS sequence"/>
</dbReference>
<comment type="caution">
    <text evidence="2">The sequence shown here is derived from an EMBL/GenBank/DDBJ whole genome shotgun (WGS) entry which is preliminary data.</text>
</comment>
<name>A0A7X0HAB3_9ACTN</name>
<evidence type="ECO:0000256" key="1">
    <source>
        <dbReference type="SAM" id="SignalP"/>
    </source>
</evidence>
<feature type="signal peptide" evidence="1">
    <location>
        <begin position="1"/>
        <end position="27"/>
    </location>
</feature>
<dbReference type="EMBL" id="JACHEM010000001">
    <property type="protein sequence ID" value="MBB6433914.1"/>
    <property type="molecule type" value="Genomic_DNA"/>
</dbReference>
<dbReference type="RefSeq" id="WP_185026026.1">
    <property type="nucleotide sequence ID" value="NZ_BNBN01000001.1"/>
</dbReference>
<reference evidence="2 3" key="1">
    <citation type="submission" date="2020-08" db="EMBL/GenBank/DDBJ databases">
        <title>Genomic Encyclopedia of Type Strains, Phase IV (KMG-IV): sequencing the most valuable type-strain genomes for metagenomic binning, comparative biology and taxonomic classification.</title>
        <authorList>
            <person name="Goeker M."/>
        </authorList>
    </citation>
    <scope>NUCLEOTIDE SEQUENCE [LARGE SCALE GENOMIC DNA]</scope>
    <source>
        <strain evidence="2 3">DSM 40141</strain>
    </source>
</reference>
<dbReference type="AlphaFoldDB" id="A0A7X0HAB3"/>
<organism evidence="2 3">
    <name type="scientific">Streptomyces candidus</name>
    <dbReference type="NCBI Taxonomy" id="67283"/>
    <lineage>
        <taxon>Bacteria</taxon>
        <taxon>Bacillati</taxon>
        <taxon>Actinomycetota</taxon>
        <taxon>Actinomycetes</taxon>
        <taxon>Kitasatosporales</taxon>
        <taxon>Streptomycetaceae</taxon>
        <taxon>Streptomyces</taxon>
    </lineage>
</organism>
<gene>
    <name evidence="2" type="ORF">HNQ79_000352</name>
</gene>
<feature type="chain" id="PRO_5030769831" evidence="1">
    <location>
        <begin position="28"/>
        <end position="74"/>
    </location>
</feature>
<keyword evidence="3" id="KW-1185">Reference proteome</keyword>
<proteinExistence type="predicted"/>
<protein>
    <submittedName>
        <fullName evidence="2">ABC-type glycerol-3-phosphate transport system substrate-binding protein</fullName>
    </submittedName>
</protein>
<evidence type="ECO:0000313" key="2">
    <source>
        <dbReference type="EMBL" id="MBB6433914.1"/>
    </source>
</evidence>
<keyword evidence="1" id="KW-0732">Signal</keyword>
<accession>A0A7X0HAB3</accession>
<evidence type="ECO:0000313" key="3">
    <source>
        <dbReference type="Proteomes" id="UP000540423"/>
    </source>
</evidence>